<dbReference type="RefSeq" id="WP_088708031.1">
    <property type="nucleotide sequence ID" value="NZ_LSTO01000001.1"/>
</dbReference>
<dbReference type="Gene3D" id="1.20.1090.10">
    <property type="entry name" value="Dehydroquinate synthase-like - alpha domain"/>
    <property type="match status" value="1"/>
</dbReference>
<dbReference type="OrthoDB" id="9778433at2"/>
<comment type="similarity">
    <text evidence="1">Belongs to the iron-containing alcohol dehydrogenase family.</text>
</comment>
<dbReference type="GO" id="GO:0018506">
    <property type="term" value="F:maleylacetate reductase activity"/>
    <property type="evidence" value="ECO:0007669"/>
    <property type="project" value="InterPro"/>
</dbReference>
<dbReference type="SUPFAM" id="SSF56796">
    <property type="entry name" value="Dehydroquinate synthase-like"/>
    <property type="match status" value="1"/>
</dbReference>
<keyword evidence="2" id="KW-0560">Oxidoreductase</keyword>
<keyword evidence="3" id="KW-0520">NAD</keyword>
<reference evidence="6 7" key="1">
    <citation type="submission" date="2016-02" db="EMBL/GenBank/DDBJ databases">
        <authorList>
            <person name="Wen L."/>
            <person name="He K."/>
            <person name="Yang H."/>
        </authorList>
    </citation>
    <scope>NUCLEOTIDE SEQUENCE [LARGE SCALE GENOMIC DNA]</scope>
    <source>
        <strain evidence="6 7">TSA40</strain>
    </source>
</reference>
<dbReference type="GO" id="GO:0004022">
    <property type="term" value="F:alcohol dehydrogenase (NAD+) activity"/>
    <property type="evidence" value="ECO:0007669"/>
    <property type="project" value="TreeGrafter"/>
</dbReference>
<evidence type="ECO:0000313" key="7">
    <source>
        <dbReference type="Proteomes" id="UP000197535"/>
    </source>
</evidence>
<dbReference type="Gene3D" id="3.40.50.1970">
    <property type="match status" value="1"/>
</dbReference>
<protein>
    <submittedName>
        <fullName evidence="6">Uncharacterized protein</fullName>
    </submittedName>
</protein>
<dbReference type="AlphaFoldDB" id="A0A254TN92"/>
<evidence type="ECO:0000313" key="6">
    <source>
        <dbReference type="EMBL" id="OWW21178.1"/>
    </source>
</evidence>
<dbReference type="InterPro" id="IPR056798">
    <property type="entry name" value="ADH_Fe_C"/>
</dbReference>
<keyword evidence="7" id="KW-1185">Reference proteome</keyword>
<evidence type="ECO:0000259" key="5">
    <source>
        <dbReference type="Pfam" id="PF25137"/>
    </source>
</evidence>
<organism evidence="6 7">
    <name type="scientific">Noviherbaspirillum denitrificans</name>
    <dbReference type="NCBI Taxonomy" id="1968433"/>
    <lineage>
        <taxon>Bacteria</taxon>
        <taxon>Pseudomonadati</taxon>
        <taxon>Pseudomonadota</taxon>
        <taxon>Betaproteobacteria</taxon>
        <taxon>Burkholderiales</taxon>
        <taxon>Oxalobacteraceae</taxon>
        <taxon>Noviherbaspirillum</taxon>
    </lineage>
</organism>
<comment type="caution">
    <text evidence="6">The sequence shown here is derived from an EMBL/GenBank/DDBJ whole genome shotgun (WGS) entry which is preliminary data.</text>
</comment>
<evidence type="ECO:0000256" key="2">
    <source>
        <dbReference type="ARBA" id="ARBA00023002"/>
    </source>
</evidence>
<dbReference type="InterPro" id="IPR001670">
    <property type="entry name" value="ADH_Fe/GldA"/>
</dbReference>
<accession>A0A254TN92</accession>
<name>A0A254TN92_9BURK</name>
<dbReference type="PANTHER" id="PTHR11496">
    <property type="entry name" value="ALCOHOL DEHYDROGENASE"/>
    <property type="match status" value="1"/>
</dbReference>
<dbReference type="GO" id="GO:0046872">
    <property type="term" value="F:metal ion binding"/>
    <property type="evidence" value="ECO:0007669"/>
    <property type="project" value="InterPro"/>
</dbReference>
<evidence type="ECO:0000259" key="4">
    <source>
        <dbReference type="Pfam" id="PF00465"/>
    </source>
</evidence>
<dbReference type="InterPro" id="IPR034786">
    <property type="entry name" value="MAR"/>
</dbReference>
<dbReference type="PANTHER" id="PTHR11496:SF102">
    <property type="entry name" value="ALCOHOL DEHYDROGENASE 4"/>
    <property type="match status" value="1"/>
</dbReference>
<dbReference type="InterPro" id="IPR039697">
    <property type="entry name" value="Alcohol_dehydrogenase_Fe"/>
</dbReference>
<gene>
    <name evidence="6" type="ORF">AYR66_18560</name>
</gene>
<evidence type="ECO:0000256" key="3">
    <source>
        <dbReference type="ARBA" id="ARBA00023027"/>
    </source>
</evidence>
<dbReference type="CDD" id="cd08177">
    <property type="entry name" value="MAR"/>
    <property type="match status" value="1"/>
</dbReference>
<dbReference type="EMBL" id="LSTO01000001">
    <property type="protein sequence ID" value="OWW21178.1"/>
    <property type="molecule type" value="Genomic_DNA"/>
</dbReference>
<feature type="domain" description="Alcohol dehydrogenase iron-type/glycerol dehydrogenase GldA" evidence="4">
    <location>
        <begin position="11"/>
        <end position="152"/>
    </location>
</feature>
<feature type="domain" description="Fe-containing alcohol dehydrogenase-like C-terminal" evidence="5">
    <location>
        <begin position="164"/>
        <end position="345"/>
    </location>
</feature>
<sequence>MDFTTQMQVPRIVFAEGALARLPDELARLGPGNALLIATPRRNLVVEQVRDALGSRFSGVFPHAAMHVPAETVRAAVNEARRIRADCLVAIGGGSPLGLAKAVAREMDVPIVAIPTTYAGSEMTSIFGITESARKTTGRDPRVLPKVVIYDPLLSVDLPVTTSVSSGFNAMAHAVEGMYAADASPLTSLLAAGAVRALKKGLLQVSSDPHNLAGRADCLYGAALAGIVLGSVSMGLHHQLCHVLGGTYNLLHAELHAVLLPHVLSYNAPAAPAAAESIAGALDCRDAALELHTLAGQLEIPRNLQALGVPPEALHDVAVQVAARPYMNPRLPTENEVLDLLQRAYIGNAPGGW</sequence>
<evidence type="ECO:0000256" key="1">
    <source>
        <dbReference type="ARBA" id="ARBA00007358"/>
    </source>
</evidence>
<dbReference type="Pfam" id="PF25137">
    <property type="entry name" value="ADH_Fe_C"/>
    <property type="match status" value="1"/>
</dbReference>
<dbReference type="Proteomes" id="UP000197535">
    <property type="component" value="Unassembled WGS sequence"/>
</dbReference>
<proteinExistence type="inferred from homology"/>
<dbReference type="Pfam" id="PF00465">
    <property type="entry name" value="Fe-ADH"/>
    <property type="match status" value="1"/>
</dbReference>